<organism evidence="1 2">
    <name type="scientific">Anditalea andensis</name>
    <dbReference type="NCBI Taxonomy" id="1048983"/>
    <lineage>
        <taxon>Bacteria</taxon>
        <taxon>Pseudomonadati</taxon>
        <taxon>Bacteroidota</taxon>
        <taxon>Cytophagia</taxon>
        <taxon>Cytophagales</taxon>
        <taxon>Cytophagaceae</taxon>
        <taxon>Anditalea</taxon>
    </lineage>
</organism>
<comment type="caution">
    <text evidence="1">The sequence shown here is derived from an EMBL/GenBank/DDBJ whole genome shotgun (WGS) entry which is preliminary data.</text>
</comment>
<evidence type="ECO:0000313" key="1">
    <source>
        <dbReference type="EMBL" id="KEO71595.1"/>
    </source>
</evidence>
<gene>
    <name evidence="1" type="ORF">EL17_24100</name>
</gene>
<evidence type="ECO:0000313" key="2">
    <source>
        <dbReference type="Proteomes" id="UP000027821"/>
    </source>
</evidence>
<dbReference type="AlphaFoldDB" id="A0A074KTM8"/>
<protein>
    <submittedName>
        <fullName evidence="1">Uncharacterized protein</fullName>
    </submittedName>
</protein>
<dbReference type="EMBL" id="JMIH01000058">
    <property type="protein sequence ID" value="KEO71595.1"/>
    <property type="molecule type" value="Genomic_DNA"/>
</dbReference>
<name>A0A074KTM8_9BACT</name>
<accession>A0A074KTM8</accession>
<keyword evidence="2" id="KW-1185">Reference proteome</keyword>
<dbReference type="Proteomes" id="UP000027821">
    <property type="component" value="Unassembled WGS sequence"/>
</dbReference>
<sequence length="68" mass="7266">MEPTLLPAKTIRYSIFLPGGIPPARIWSPDGAVAGTVFFTTIHETTPVVAPQPLFTTNHGTTSAVYVI</sequence>
<reference evidence="1 2" key="1">
    <citation type="submission" date="2014-04" db="EMBL/GenBank/DDBJ databases">
        <title>Characterization and application of a salt tolerant electro-active bacterium.</title>
        <authorList>
            <person name="Yang L."/>
            <person name="Wei S."/>
            <person name="Tay Q.X.M."/>
        </authorList>
    </citation>
    <scope>NUCLEOTIDE SEQUENCE [LARGE SCALE GENOMIC DNA]</scope>
    <source>
        <strain evidence="1 2">LY1</strain>
    </source>
</reference>
<proteinExistence type="predicted"/>